<dbReference type="EMBL" id="BQNB010018685">
    <property type="protein sequence ID" value="GJT77141.1"/>
    <property type="molecule type" value="Genomic_DNA"/>
</dbReference>
<evidence type="ECO:0000259" key="1">
    <source>
        <dbReference type="Pfam" id="PF07727"/>
    </source>
</evidence>
<dbReference type="InterPro" id="IPR013103">
    <property type="entry name" value="RVT_2"/>
</dbReference>
<protein>
    <submittedName>
        <fullName evidence="2">Retrovirus-related pol polyprotein from transposon TNT 1-94</fullName>
    </submittedName>
</protein>
<evidence type="ECO:0000313" key="3">
    <source>
        <dbReference type="Proteomes" id="UP001151760"/>
    </source>
</evidence>
<reference evidence="2" key="2">
    <citation type="submission" date="2022-01" db="EMBL/GenBank/DDBJ databases">
        <authorList>
            <person name="Yamashiro T."/>
            <person name="Shiraishi A."/>
            <person name="Satake H."/>
            <person name="Nakayama K."/>
        </authorList>
    </citation>
    <scope>NUCLEOTIDE SEQUENCE</scope>
</reference>
<accession>A0ABQ5GPJ1</accession>
<reference evidence="2" key="1">
    <citation type="journal article" date="2022" name="Int. J. Mol. Sci.">
        <title>Draft Genome of Tanacetum Coccineum: Genomic Comparison of Closely Related Tanacetum-Family Plants.</title>
        <authorList>
            <person name="Yamashiro T."/>
            <person name="Shiraishi A."/>
            <person name="Nakayama K."/>
            <person name="Satake H."/>
        </authorList>
    </citation>
    <scope>NUCLEOTIDE SEQUENCE</scope>
</reference>
<dbReference type="Pfam" id="PF07727">
    <property type="entry name" value="RVT_2"/>
    <property type="match status" value="1"/>
</dbReference>
<dbReference type="Proteomes" id="UP001151760">
    <property type="component" value="Unassembled WGS sequence"/>
</dbReference>
<keyword evidence="3" id="KW-1185">Reference proteome</keyword>
<gene>
    <name evidence="2" type="ORF">Tco_1043866</name>
</gene>
<comment type="caution">
    <text evidence="2">The sequence shown here is derived from an EMBL/GenBank/DDBJ whole genome shotgun (WGS) entry which is preliminary data.</text>
</comment>
<organism evidence="2 3">
    <name type="scientific">Tanacetum coccineum</name>
    <dbReference type="NCBI Taxonomy" id="301880"/>
    <lineage>
        <taxon>Eukaryota</taxon>
        <taxon>Viridiplantae</taxon>
        <taxon>Streptophyta</taxon>
        <taxon>Embryophyta</taxon>
        <taxon>Tracheophyta</taxon>
        <taxon>Spermatophyta</taxon>
        <taxon>Magnoliopsida</taxon>
        <taxon>eudicotyledons</taxon>
        <taxon>Gunneridae</taxon>
        <taxon>Pentapetalae</taxon>
        <taxon>asterids</taxon>
        <taxon>campanulids</taxon>
        <taxon>Asterales</taxon>
        <taxon>Asteraceae</taxon>
        <taxon>Asteroideae</taxon>
        <taxon>Anthemideae</taxon>
        <taxon>Anthemidinae</taxon>
        <taxon>Tanacetum</taxon>
    </lineage>
</organism>
<proteinExistence type="predicted"/>
<feature type="domain" description="Reverse transcriptase Ty1/copia-type" evidence="1">
    <location>
        <begin position="134"/>
        <end position="206"/>
    </location>
</feature>
<name>A0ABQ5GPJ1_9ASTR</name>
<sequence length="212" mass="23405">MANLSSADPVYDEAGPLYDSDILSEVAIGYKNPLVYIVTKHCSACPVSGQVQFCDSDLEVSLESIRDFVRYSVGVELLKGHQWSISIDLDAPSGNHISSPLDHHSSSVHHGVASEQYAEVNRFAAADPEPFVNELVPPPDSAMIIALKWIYKVKLDKYGDVLKNKARLVAKGFCQEEGLDFEESFTPVARLEAIRIFIANAASKNMTFIKWT</sequence>
<evidence type="ECO:0000313" key="2">
    <source>
        <dbReference type="EMBL" id="GJT77141.1"/>
    </source>
</evidence>